<sequence length="195" mass="21053">MSMKVLGVAMTLAIGPATAFADFCDIIFSGASQACRSKAQSGGSVIIGSWLRLKPELAIQPSTGTKSYFVSGTTPALETLGTTSSRRPMLTVDCFAKKRTMRMGALPYMLGLANGSNKAFTLEFNVDAKPQFTEIWSLDWQHAELRAPEGSQLANELQRSAKLTVKTEGVLGRKSPVGYVFDTRGFDQMNAGLCR</sequence>
<protein>
    <submittedName>
        <fullName evidence="1">Uncharacterized protein</fullName>
    </submittedName>
</protein>
<reference evidence="1 2" key="1">
    <citation type="journal article" date="2020" name="Microorganisms">
        <title>Reliable Identification of Environmental Pseudomonas Isolates Using the rpoD Gene.</title>
        <authorList>
            <consortium name="The Broad Institute Genome Sequencing Platform"/>
            <person name="Girard L."/>
            <person name="Lood C."/>
            <person name="Rokni-Zadeh H."/>
            <person name="van Noort V."/>
            <person name="Lavigne R."/>
            <person name="De Mot R."/>
        </authorList>
    </citation>
    <scope>NUCLEOTIDE SEQUENCE [LARGE SCALE GENOMIC DNA]</scope>
    <source>
        <strain evidence="1 2">RW1P2</strain>
    </source>
</reference>
<keyword evidence="2" id="KW-1185">Reference proteome</keyword>
<accession>A0ACC5UH99</accession>
<evidence type="ECO:0000313" key="2">
    <source>
        <dbReference type="Proteomes" id="UP000624243"/>
    </source>
</evidence>
<comment type="caution">
    <text evidence="1">The sequence shown here is derived from an EMBL/GenBank/DDBJ whole genome shotgun (WGS) entry which is preliminary data.</text>
</comment>
<gene>
    <name evidence="1" type="ORF">HU758_001070</name>
</gene>
<dbReference type="EMBL" id="JABWSB020000001">
    <property type="protein sequence ID" value="MBV4513801.1"/>
    <property type="molecule type" value="Genomic_DNA"/>
</dbReference>
<evidence type="ECO:0000313" key="1">
    <source>
        <dbReference type="EMBL" id="MBV4513801.1"/>
    </source>
</evidence>
<proteinExistence type="predicted"/>
<name>A0ACC5UH99_9PSED</name>
<organism evidence="1 2">
    <name type="scientific">Pseudomonas kurunegalensis</name>
    <dbReference type="NCBI Taxonomy" id="485880"/>
    <lineage>
        <taxon>Bacteria</taxon>
        <taxon>Pseudomonadati</taxon>
        <taxon>Pseudomonadota</taxon>
        <taxon>Gammaproteobacteria</taxon>
        <taxon>Pseudomonadales</taxon>
        <taxon>Pseudomonadaceae</taxon>
        <taxon>Pseudomonas</taxon>
    </lineage>
</organism>
<dbReference type="Proteomes" id="UP000624243">
    <property type="component" value="Unassembled WGS sequence"/>
</dbReference>